<dbReference type="Pfam" id="PF02518">
    <property type="entry name" value="HATPase_c"/>
    <property type="match status" value="1"/>
</dbReference>
<feature type="domain" description="Signal transduction histidine kinase subgroup 3 dimerisation and phosphoacceptor" evidence="11">
    <location>
        <begin position="194"/>
        <end position="259"/>
    </location>
</feature>
<evidence type="ECO:0000256" key="9">
    <source>
        <dbReference type="SAM" id="Phobius"/>
    </source>
</evidence>
<keyword evidence="9" id="KW-0812">Transmembrane</keyword>
<evidence type="ECO:0000256" key="2">
    <source>
        <dbReference type="ARBA" id="ARBA00012438"/>
    </source>
</evidence>
<keyword evidence="9" id="KW-1133">Transmembrane helix</keyword>
<name>A0A919QEV2_9ACTN</name>
<proteinExistence type="predicted"/>
<dbReference type="EMBL" id="BOOA01000023">
    <property type="protein sequence ID" value="GIH24972.1"/>
    <property type="molecule type" value="Genomic_DNA"/>
</dbReference>
<reference evidence="12" key="1">
    <citation type="submission" date="2021-01" db="EMBL/GenBank/DDBJ databases">
        <title>Whole genome shotgun sequence of Acrocarpospora phusangensis NBRC 108782.</title>
        <authorList>
            <person name="Komaki H."/>
            <person name="Tamura T."/>
        </authorList>
    </citation>
    <scope>NUCLEOTIDE SEQUENCE</scope>
    <source>
        <strain evidence="12">NBRC 108782</strain>
    </source>
</reference>
<sequence>MGNYALLMRWRDSLSRLNAVDYLVAIGVGVFAVTEELSGGTDLPARPNLALWVAAGVVTALLALVRRLFPFAVMVVYTGVSVAVFVLTGNDAGAWQWFIQLLFLFTLLSEVPLNSLKGLFGPVATTLFMAGMSIAYAKENEFAEYAIGIAMAAIAGGAGFGLRRHRLRALSADERSETLAAQSEMRIKEAVAEEQARLARELHDIVAHSVSLMVMQAGGVRRMLRADQAKEREAMALIEETGRGAVEELRRMLHLLRGPGLDALTPQPGLGRLDDLVEQSRSAGLDVQVDVEGEPVPLPAGLDLSAYRIVQEALTNTLKHAGPTAVTVTIGYRSHELSLDITDVGPRDGTPSAPAVPGGHGLIGMRERVALFRGDLTAGPLPGNGFAVRAALPLAVR</sequence>
<dbReference type="InterPro" id="IPR003594">
    <property type="entry name" value="HATPase_dom"/>
</dbReference>
<dbReference type="GO" id="GO:0000155">
    <property type="term" value="F:phosphorelay sensor kinase activity"/>
    <property type="evidence" value="ECO:0007669"/>
    <property type="project" value="InterPro"/>
</dbReference>
<keyword evidence="5" id="KW-0547">Nucleotide-binding</keyword>
<keyword evidence="8" id="KW-0902">Two-component regulatory system</keyword>
<evidence type="ECO:0000256" key="8">
    <source>
        <dbReference type="ARBA" id="ARBA00023012"/>
    </source>
</evidence>
<comment type="catalytic activity">
    <reaction evidence="1">
        <text>ATP + protein L-histidine = ADP + protein N-phospho-L-histidine.</text>
        <dbReference type="EC" id="2.7.13.3"/>
    </reaction>
</comment>
<dbReference type="Gene3D" id="3.30.565.10">
    <property type="entry name" value="Histidine kinase-like ATPase, C-terminal domain"/>
    <property type="match status" value="1"/>
</dbReference>
<evidence type="ECO:0000256" key="3">
    <source>
        <dbReference type="ARBA" id="ARBA00022553"/>
    </source>
</evidence>
<dbReference type="SUPFAM" id="SSF55874">
    <property type="entry name" value="ATPase domain of HSP90 chaperone/DNA topoisomerase II/histidine kinase"/>
    <property type="match status" value="1"/>
</dbReference>
<evidence type="ECO:0000256" key="7">
    <source>
        <dbReference type="ARBA" id="ARBA00022840"/>
    </source>
</evidence>
<dbReference type="PANTHER" id="PTHR24421:SF10">
    <property type="entry name" value="NITRATE_NITRITE SENSOR PROTEIN NARQ"/>
    <property type="match status" value="1"/>
</dbReference>
<keyword evidence="9" id="KW-0472">Membrane</keyword>
<evidence type="ECO:0000256" key="1">
    <source>
        <dbReference type="ARBA" id="ARBA00000085"/>
    </source>
</evidence>
<gene>
    <name evidence="12" type="ORF">Aph01nite_32820</name>
</gene>
<keyword evidence="13" id="KW-1185">Reference proteome</keyword>
<dbReference type="CDD" id="cd16917">
    <property type="entry name" value="HATPase_UhpB-NarQ-NarX-like"/>
    <property type="match status" value="1"/>
</dbReference>
<feature type="transmembrane region" description="Helical" evidence="9">
    <location>
        <begin position="20"/>
        <end position="37"/>
    </location>
</feature>
<evidence type="ECO:0000259" key="11">
    <source>
        <dbReference type="Pfam" id="PF07730"/>
    </source>
</evidence>
<dbReference type="AlphaFoldDB" id="A0A919QEV2"/>
<keyword evidence="7" id="KW-0067">ATP-binding</keyword>
<feature type="transmembrane region" description="Helical" evidence="9">
    <location>
        <begin position="49"/>
        <end position="65"/>
    </location>
</feature>
<evidence type="ECO:0000313" key="12">
    <source>
        <dbReference type="EMBL" id="GIH24972.1"/>
    </source>
</evidence>
<dbReference type="PANTHER" id="PTHR24421">
    <property type="entry name" value="NITRATE/NITRITE SENSOR PROTEIN NARX-RELATED"/>
    <property type="match status" value="1"/>
</dbReference>
<keyword evidence="6" id="KW-0418">Kinase</keyword>
<accession>A0A919QEV2</accession>
<organism evidence="12 13">
    <name type="scientific">Acrocarpospora phusangensis</name>
    <dbReference type="NCBI Taxonomy" id="1070424"/>
    <lineage>
        <taxon>Bacteria</taxon>
        <taxon>Bacillati</taxon>
        <taxon>Actinomycetota</taxon>
        <taxon>Actinomycetes</taxon>
        <taxon>Streptosporangiales</taxon>
        <taxon>Streptosporangiaceae</taxon>
        <taxon>Acrocarpospora</taxon>
    </lineage>
</organism>
<dbReference type="InterPro" id="IPR050482">
    <property type="entry name" value="Sensor_HK_TwoCompSys"/>
</dbReference>
<protein>
    <recommendedName>
        <fullName evidence="2">histidine kinase</fullName>
        <ecNumber evidence="2">2.7.13.3</ecNumber>
    </recommendedName>
</protein>
<feature type="domain" description="Histidine kinase/HSP90-like ATPase" evidence="10">
    <location>
        <begin position="305"/>
        <end position="395"/>
    </location>
</feature>
<feature type="transmembrane region" description="Helical" evidence="9">
    <location>
        <begin position="72"/>
        <end position="88"/>
    </location>
</feature>
<dbReference type="Proteomes" id="UP000640052">
    <property type="component" value="Unassembled WGS sequence"/>
</dbReference>
<evidence type="ECO:0000259" key="10">
    <source>
        <dbReference type="Pfam" id="PF02518"/>
    </source>
</evidence>
<feature type="transmembrane region" description="Helical" evidence="9">
    <location>
        <begin position="142"/>
        <end position="162"/>
    </location>
</feature>
<evidence type="ECO:0000256" key="5">
    <source>
        <dbReference type="ARBA" id="ARBA00022741"/>
    </source>
</evidence>
<keyword evidence="3" id="KW-0597">Phosphoprotein</keyword>
<feature type="transmembrane region" description="Helical" evidence="9">
    <location>
        <begin position="118"/>
        <end position="136"/>
    </location>
</feature>
<evidence type="ECO:0000256" key="4">
    <source>
        <dbReference type="ARBA" id="ARBA00022679"/>
    </source>
</evidence>
<dbReference type="GO" id="GO:0005524">
    <property type="term" value="F:ATP binding"/>
    <property type="evidence" value="ECO:0007669"/>
    <property type="project" value="UniProtKB-KW"/>
</dbReference>
<dbReference type="Pfam" id="PF07730">
    <property type="entry name" value="HisKA_3"/>
    <property type="match status" value="1"/>
</dbReference>
<dbReference type="Gene3D" id="1.20.5.1930">
    <property type="match status" value="1"/>
</dbReference>
<dbReference type="InterPro" id="IPR011712">
    <property type="entry name" value="Sig_transdc_His_kin_sub3_dim/P"/>
</dbReference>
<evidence type="ECO:0000313" key="13">
    <source>
        <dbReference type="Proteomes" id="UP000640052"/>
    </source>
</evidence>
<comment type="caution">
    <text evidence="12">The sequence shown here is derived from an EMBL/GenBank/DDBJ whole genome shotgun (WGS) entry which is preliminary data.</text>
</comment>
<keyword evidence="4" id="KW-0808">Transferase</keyword>
<dbReference type="GO" id="GO:0016020">
    <property type="term" value="C:membrane"/>
    <property type="evidence" value="ECO:0007669"/>
    <property type="project" value="InterPro"/>
</dbReference>
<evidence type="ECO:0000256" key="6">
    <source>
        <dbReference type="ARBA" id="ARBA00022777"/>
    </source>
</evidence>
<dbReference type="GO" id="GO:0046983">
    <property type="term" value="F:protein dimerization activity"/>
    <property type="evidence" value="ECO:0007669"/>
    <property type="project" value="InterPro"/>
</dbReference>
<dbReference type="InterPro" id="IPR036890">
    <property type="entry name" value="HATPase_C_sf"/>
</dbReference>
<dbReference type="EC" id="2.7.13.3" evidence="2"/>